<dbReference type="Proteomes" id="UP001307889">
    <property type="component" value="Chromosome 4"/>
</dbReference>
<evidence type="ECO:0000313" key="2">
    <source>
        <dbReference type="Proteomes" id="UP001307889"/>
    </source>
</evidence>
<protein>
    <submittedName>
        <fullName evidence="1">Uncharacterized protein</fullName>
    </submittedName>
</protein>
<proteinExistence type="predicted"/>
<organism evidence="1 2">
    <name type="scientific">Nesidiocoris tenuis</name>
    <dbReference type="NCBI Taxonomy" id="355587"/>
    <lineage>
        <taxon>Eukaryota</taxon>
        <taxon>Metazoa</taxon>
        <taxon>Ecdysozoa</taxon>
        <taxon>Arthropoda</taxon>
        <taxon>Hexapoda</taxon>
        <taxon>Insecta</taxon>
        <taxon>Pterygota</taxon>
        <taxon>Neoptera</taxon>
        <taxon>Paraneoptera</taxon>
        <taxon>Hemiptera</taxon>
        <taxon>Heteroptera</taxon>
        <taxon>Panheteroptera</taxon>
        <taxon>Cimicomorpha</taxon>
        <taxon>Miridae</taxon>
        <taxon>Dicyphina</taxon>
        <taxon>Nesidiocoris</taxon>
    </lineage>
</organism>
<reference evidence="1 2" key="1">
    <citation type="submission" date="2023-09" db="EMBL/GenBank/DDBJ databases">
        <title>Nesidiocoris tenuis whole genome shotgun sequence.</title>
        <authorList>
            <person name="Shibata T."/>
            <person name="Shimoda M."/>
            <person name="Kobayashi T."/>
            <person name="Uehara T."/>
        </authorList>
    </citation>
    <scope>NUCLEOTIDE SEQUENCE [LARGE SCALE GENOMIC DNA]</scope>
    <source>
        <strain evidence="1 2">Japan</strain>
    </source>
</reference>
<gene>
    <name evidence="1" type="ORF">NTJ_06142</name>
</gene>
<sequence length="75" mass="8196">MKVIEDSESVGVIAIIIVHGSLIYTRPVPATPPPPWQPQRVKAVNLTPGAYPFACNPLIILEIYENFIPRGDTGL</sequence>
<dbReference type="EMBL" id="AP028912">
    <property type="protein sequence ID" value="BES93333.1"/>
    <property type="molecule type" value="Genomic_DNA"/>
</dbReference>
<accession>A0ABN7AMP6</accession>
<name>A0ABN7AMP6_9HEMI</name>
<evidence type="ECO:0000313" key="1">
    <source>
        <dbReference type="EMBL" id="BES93333.1"/>
    </source>
</evidence>
<keyword evidence="2" id="KW-1185">Reference proteome</keyword>